<keyword evidence="1" id="KW-0812">Transmembrane</keyword>
<evidence type="ECO:0000256" key="1">
    <source>
        <dbReference type="SAM" id="Phobius"/>
    </source>
</evidence>
<feature type="chain" id="PRO_5040958892" description="EGF-like domain-containing protein" evidence="2">
    <location>
        <begin position="20"/>
        <end position="380"/>
    </location>
</feature>
<feature type="signal peptide" evidence="2">
    <location>
        <begin position="1"/>
        <end position="19"/>
    </location>
</feature>
<evidence type="ECO:0000256" key="2">
    <source>
        <dbReference type="SAM" id="SignalP"/>
    </source>
</evidence>
<dbReference type="Proteomes" id="UP001165085">
    <property type="component" value="Unassembled WGS sequence"/>
</dbReference>
<feature type="transmembrane region" description="Helical" evidence="1">
    <location>
        <begin position="220"/>
        <end position="238"/>
    </location>
</feature>
<organism evidence="3 4">
    <name type="scientific">Triparma strigata</name>
    <dbReference type="NCBI Taxonomy" id="1606541"/>
    <lineage>
        <taxon>Eukaryota</taxon>
        <taxon>Sar</taxon>
        <taxon>Stramenopiles</taxon>
        <taxon>Ochrophyta</taxon>
        <taxon>Bolidophyceae</taxon>
        <taxon>Parmales</taxon>
        <taxon>Triparmaceae</taxon>
        <taxon>Triparma</taxon>
    </lineage>
</organism>
<comment type="caution">
    <text evidence="3">The sequence shown here is derived from an EMBL/GenBank/DDBJ whole genome shotgun (WGS) entry which is preliminary data.</text>
</comment>
<evidence type="ECO:0000313" key="4">
    <source>
        <dbReference type="Proteomes" id="UP001165085"/>
    </source>
</evidence>
<protein>
    <recommendedName>
        <fullName evidence="5">EGF-like domain-containing protein</fullName>
    </recommendedName>
</protein>
<feature type="transmembrane region" description="Helical" evidence="1">
    <location>
        <begin position="110"/>
        <end position="132"/>
    </location>
</feature>
<feature type="transmembrane region" description="Helical" evidence="1">
    <location>
        <begin position="277"/>
        <end position="298"/>
    </location>
</feature>
<name>A0A9W6ZMX2_9STRA</name>
<proteinExistence type="predicted"/>
<evidence type="ECO:0008006" key="5">
    <source>
        <dbReference type="Google" id="ProtNLM"/>
    </source>
</evidence>
<sequence length="380" mass="41087">MRAALFSVLVASLASVGSGARPAFAGNASFALECELETDCPAKMFCFEDGKCDCYGYYGHTGDDCQGSSATGQIIVLAILLASCAVQQYENFLTLYQLKQCDAFKAGTPAGTVLLACISSTFFEFCLLIVYLLVTLGADPDYVVNDTARPLIFGLLVICKLTGMFAIPIMWMEIVVKSPGNNSDENKKKYKQVKTTIHATTVISSTGVFVLLLMGKAAVVSLLFVLILLMLLVLYQVASRKLALMICKNFWELGLNPGEDKFSNNAEKSGHKAAKNIVVVANNVFRLISAFIIFLLVFSRTVKKNSIPGIVPFLGVNGFIGICLMMEGICRNYVRLGSQKKLQKGGYGVSKGGFFPKSKVTALSTTQMQSTTVEQSSIDS</sequence>
<reference evidence="4" key="1">
    <citation type="journal article" date="2023" name="Commun. Biol.">
        <title>Genome analysis of Parmales, the sister group of diatoms, reveals the evolutionary specialization of diatoms from phago-mixotrophs to photoautotrophs.</title>
        <authorList>
            <person name="Ban H."/>
            <person name="Sato S."/>
            <person name="Yoshikawa S."/>
            <person name="Yamada K."/>
            <person name="Nakamura Y."/>
            <person name="Ichinomiya M."/>
            <person name="Sato N."/>
            <person name="Blanc-Mathieu R."/>
            <person name="Endo H."/>
            <person name="Kuwata A."/>
            <person name="Ogata H."/>
        </authorList>
    </citation>
    <scope>NUCLEOTIDE SEQUENCE [LARGE SCALE GENOMIC DNA]</scope>
    <source>
        <strain evidence="4">NIES 3701</strain>
    </source>
</reference>
<keyword evidence="1" id="KW-1133">Transmembrane helix</keyword>
<keyword evidence="1" id="KW-0472">Membrane</keyword>
<evidence type="ECO:0000313" key="3">
    <source>
        <dbReference type="EMBL" id="GMH55911.1"/>
    </source>
</evidence>
<keyword evidence="4" id="KW-1185">Reference proteome</keyword>
<dbReference type="OrthoDB" id="10374044at2759"/>
<keyword evidence="2" id="KW-0732">Signal</keyword>
<feature type="transmembrane region" description="Helical" evidence="1">
    <location>
        <begin position="310"/>
        <end position="334"/>
    </location>
</feature>
<accession>A0A9W6ZMX2</accession>
<feature type="transmembrane region" description="Helical" evidence="1">
    <location>
        <begin position="197"/>
        <end position="214"/>
    </location>
</feature>
<feature type="transmembrane region" description="Helical" evidence="1">
    <location>
        <begin position="152"/>
        <end position="176"/>
    </location>
</feature>
<gene>
    <name evidence="3" type="ORF">TrST_g5154</name>
</gene>
<dbReference type="EMBL" id="BRXY01000037">
    <property type="protein sequence ID" value="GMH55911.1"/>
    <property type="molecule type" value="Genomic_DNA"/>
</dbReference>
<dbReference type="AlphaFoldDB" id="A0A9W6ZMX2"/>